<dbReference type="Gene3D" id="1.25.40.10">
    <property type="entry name" value="Tetratricopeptide repeat domain"/>
    <property type="match status" value="1"/>
</dbReference>
<keyword evidence="2" id="KW-0378">Hydrolase</keyword>
<comment type="caution">
    <text evidence="4">The sequence shown here is derived from an EMBL/GenBank/DDBJ whole genome shotgun (WGS) entry which is preliminary data.</text>
</comment>
<dbReference type="PANTHER" id="PTHR43046">
    <property type="entry name" value="GDP-MANNOSE MANNOSYL HYDROLASE"/>
    <property type="match status" value="1"/>
</dbReference>
<name>A0ABT5SIM4_9MICO</name>
<dbReference type="PANTHER" id="PTHR43046:SF14">
    <property type="entry name" value="MUTT_NUDIX FAMILY PROTEIN"/>
    <property type="match status" value="1"/>
</dbReference>
<dbReference type="InterPro" id="IPR000086">
    <property type="entry name" value="NUDIX_hydrolase_dom"/>
</dbReference>
<dbReference type="Gene3D" id="3.90.79.10">
    <property type="entry name" value="Nucleoside Triphosphate Pyrophosphohydrolase"/>
    <property type="match status" value="1"/>
</dbReference>
<dbReference type="SUPFAM" id="SSF48452">
    <property type="entry name" value="TPR-like"/>
    <property type="match status" value="1"/>
</dbReference>
<proteinExistence type="predicted"/>
<dbReference type="PROSITE" id="PS51462">
    <property type="entry name" value="NUDIX"/>
    <property type="match status" value="1"/>
</dbReference>
<keyword evidence="5" id="KW-1185">Reference proteome</keyword>
<protein>
    <submittedName>
        <fullName evidence="4">Tetratricopeptide repeat protein</fullName>
    </submittedName>
</protein>
<feature type="domain" description="Nudix hydrolase" evidence="3">
    <location>
        <begin position="166"/>
        <end position="303"/>
    </location>
</feature>
<dbReference type="InterPro" id="IPR041656">
    <property type="entry name" value="TPR_5"/>
</dbReference>
<dbReference type="Proteomes" id="UP001218170">
    <property type="component" value="Unassembled WGS sequence"/>
</dbReference>
<evidence type="ECO:0000259" key="3">
    <source>
        <dbReference type="PROSITE" id="PS51462"/>
    </source>
</evidence>
<organism evidence="4 5">
    <name type="scientific">Microbacterium thalli</name>
    <dbReference type="NCBI Taxonomy" id="3027921"/>
    <lineage>
        <taxon>Bacteria</taxon>
        <taxon>Bacillati</taxon>
        <taxon>Actinomycetota</taxon>
        <taxon>Actinomycetes</taxon>
        <taxon>Micrococcales</taxon>
        <taxon>Microbacteriaceae</taxon>
        <taxon>Microbacterium</taxon>
    </lineage>
</organism>
<reference evidence="4 5" key="1">
    <citation type="submission" date="2023-02" db="EMBL/GenBank/DDBJ databases">
        <title>Study of novel species of the Microbacterium genus.</title>
        <authorList>
            <person name="Arroyo-Herrera I."/>
            <person name="Roman-Ponce B."/>
            <person name="Vasquez-Murrieta M.S."/>
        </authorList>
    </citation>
    <scope>NUCLEOTIDE SEQUENCE [LARGE SCALE GENOMIC DNA]</scope>
    <source>
        <strain evidence="4 5">NE1TT3</strain>
    </source>
</reference>
<dbReference type="InterPro" id="IPR015797">
    <property type="entry name" value="NUDIX_hydrolase-like_dom_sf"/>
</dbReference>
<dbReference type="SUPFAM" id="SSF55811">
    <property type="entry name" value="Nudix"/>
    <property type="match status" value="1"/>
</dbReference>
<dbReference type="EMBL" id="JAQZCI010000002">
    <property type="protein sequence ID" value="MDD7962571.1"/>
    <property type="molecule type" value="Genomic_DNA"/>
</dbReference>
<sequence>MGEQGTDRDRVDVALREFWARADDTAPEGLAADLDRVLASLPADDPVALFERASLSDYLGREAEAIPVYRAALAAGLTEPRRGECLIQLASSLRNIGDPSGAIALLHGYPADHPLAEAARAFEALALFDDQKPAPALRTALRALAPHLPQYGRSVERYARGLVASPRIRAIAVAVIVKDGHVLAEEYAAGTDRPAFLRAPGGGIAFGEEASSAMRRELREELAADVDDLQLLTVAENIFDDGRKRGHEIAYVFAVRSASLQAVPLDERLRVLDGDNTVGWYRIDDLRSGATPFYPAAALDLAAALSHEDVC</sequence>
<dbReference type="Pfam" id="PF00293">
    <property type="entry name" value="NUDIX"/>
    <property type="match status" value="1"/>
</dbReference>
<gene>
    <name evidence="4" type="ORF">PUW80_09440</name>
</gene>
<dbReference type="Pfam" id="PF12688">
    <property type="entry name" value="TPR_5"/>
    <property type="match status" value="1"/>
</dbReference>
<accession>A0ABT5SIM4</accession>
<evidence type="ECO:0000313" key="5">
    <source>
        <dbReference type="Proteomes" id="UP001218170"/>
    </source>
</evidence>
<dbReference type="RefSeq" id="WP_274222953.1">
    <property type="nucleotide sequence ID" value="NZ_JAQZCH010000002.1"/>
</dbReference>
<comment type="cofactor">
    <cofactor evidence="1">
        <name>Mg(2+)</name>
        <dbReference type="ChEBI" id="CHEBI:18420"/>
    </cofactor>
</comment>
<evidence type="ECO:0000256" key="2">
    <source>
        <dbReference type="ARBA" id="ARBA00022801"/>
    </source>
</evidence>
<evidence type="ECO:0000256" key="1">
    <source>
        <dbReference type="ARBA" id="ARBA00001946"/>
    </source>
</evidence>
<evidence type="ECO:0000313" key="4">
    <source>
        <dbReference type="EMBL" id="MDD7962571.1"/>
    </source>
</evidence>
<dbReference type="InterPro" id="IPR011990">
    <property type="entry name" value="TPR-like_helical_dom_sf"/>
</dbReference>